<evidence type="ECO:0000313" key="2">
    <source>
        <dbReference type="EMBL" id="MBC5660022.1"/>
    </source>
</evidence>
<keyword evidence="1" id="KW-0812">Transmembrane</keyword>
<feature type="transmembrane region" description="Helical" evidence="1">
    <location>
        <begin position="32"/>
        <end position="50"/>
    </location>
</feature>
<evidence type="ECO:0000313" key="3">
    <source>
        <dbReference type="Proteomes" id="UP000649345"/>
    </source>
</evidence>
<proteinExistence type="predicted"/>
<sequence length="318" mass="36011">MSVTVLKRIALVTMVLNYIGALIPGAPVFLQWIGRLSAPLFFYCMAWSLEKTSDRKAYYKRLYIASVSMGVLNLVMSVVAEKTGLVTAVTSNMFATLFASAFLVDVVEYANRHPSRKFKIWFTYIFYQVAIAGVWAGLYEVIEVPYAVLNLGTAVLGSALTCEGALMYVLLGALFYFTKEDKNKKNLILGYLGIFLIFFVNSAFGLWGRLFSLVGHDVLVALMEIMTGLVLWGASFRPLFDIYHMFNNDFQWMMIFALPLVLACNGRLGYRKAAKNERNSRRKKKAGGLSPAFRKYFYYVLYPVHLYALWFIGAVLMK</sequence>
<dbReference type="Pfam" id="PF05857">
    <property type="entry name" value="TraX"/>
    <property type="match status" value="1"/>
</dbReference>
<feature type="transmembrane region" description="Helical" evidence="1">
    <location>
        <begin position="252"/>
        <end position="270"/>
    </location>
</feature>
<organism evidence="2 3">
    <name type="scientific">Anaerosacchariphilus hominis</name>
    <dbReference type="NCBI Taxonomy" id="2763017"/>
    <lineage>
        <taxon>Bacteria</taxon>
        <taxon>Bacillati</taxon>
        <taxon>Bacillota</taxon>
        <taxon>Clostridia</taxon>
        <taxon>Lachnospirales</taxon>
        <taxon>Lachnospiraceae</taxon>
        <taxon>Anaerosacchariphilus</taxon>
    </lineage>
</organism>
<comment type="caution">
    <text evidence="2">The sequence shown here is derived from an EMBL/GenBank/DDBJ whole genome shotgun (WGS) entry which is preliminary data.</text>
</comment>
<feature type="transmembrane region" description="Helical" evidence="1">
    <location>
        <begin position="188"/>
        <end position="207"/>
    </location>
</feature>
<dbReference type="AlphaFoldDB" id="A0A923RM72"/>
<dbReference type="Proteomes" id="UP000649345">
    <property type="component" value="Unassembled WGS sequence"/>
</dbReference>
<accession>A0A923RM72</accession>
<feature type="transmembrane region" description="Helical" evidence="1">
    <location>
        <begin position="296"/>
        <end position="317"/>
    </location>
</feature>
<gene>
    <name evidence="2" type="ORF">H8S44_09585</name>
</gene>
<keyword evidence="1" id="KW-0472">Membrane</keyword>
<protein>
    <recommendedName>
        <fullName evidence="4">TraX protein</fullName>
    </recommendedName>
</protein>
<feature type="transmembrane region" description="Helical" evidence="1">
    <location>
        <begin position="62"/>
        <end position="80"/>
    </location>
</feature>
<reference evidence="2" key="1">
    <citation type="submission" date="2020-08" db="EMBL/GenBank/DDBJ databases">
        <title>Genome public.</title>
        <authorList>
            <person name="Liu C."/>
            <person name="Sun Q."/>
        </authorList>
    </citation>
    <scope>NUCLEOTIDE SEQUENCE</scope>
    <source>
        <strain evidence="2">NSJ-68</strain>
    </source>
</reference>
<dbReference type="RefSeq" id="WP_186873471.1">
    <property type="nucleotide sequence ID" value="NZ_JACOOR010000005.1"/>
</dbReference>
<evidence type="ECO:0008006" key="4">
    <source>
        <dbReference type="Google" id="ProtNLM"/>
    </source>
</evidence>
<keyword evidence="1" id="KW-1133">Transmembrane helix</keyword>
<feature type="transmembrane region" description="Helical" evidence="1">
    <location>
        <begin position="154"/>
        <end position="176"/>
    </location>
</feature>
<feature type="transmembrane region" description="Helical" evidence="1">
    <location>
        <begin position="9"/>
        <end position="26"/>
    </location>
</feature>
<dbReference type="InterPro" id="IPR008875">
    <property type="entry name" value="TraX"/>
</dbReference>
<keyword evidence="3" id="KW-1185">Reference proteome</keyword>
<name>A0A923RM72_9FIRM</name>
<dbReference type="EMBL" id="JACOOR010000005">
    <property type="protein sequence ID" value="MBC5660022.1"/>
    <property type="molecule type" value="Genomic_DNA"/>
</dbReference>
<evidence type="ECO:0000256" key="1">
    <source>
        <dbReference type="SAM" id="Phobius"/>
    </source>
</evidence>
<feature type="transmembrane region" description="Helical" evidence="1">
    <location>
        <begin position="121"/>
        <end position="142"/>
    </location>
</feature>
<feature type="transmembrane region" description="Helical" evidence="1">
    <location>
        <begin position="86"/>
        <end position="109"/>
    </location>
</feature>